<comment type="similarity">
    <text evidence="1">Belongs to the 4-hydroxybenzoyl-CoA thioesterase family.</text>
</comment>
<reference evidence="3 4" key="1">
    <citation type="submission" date="2020-04" db="EMBL/GenBank/DDBJ databases">
        <title>Ferrimonas sp. S7 isolated from sea water.</title>
        <authorList>
            <person name="Bae S.S."/>
            <person name="Baek K."/>
        </authorList>
    </citation>
    <scope>NUCLEOTIDE SEQUENCE [LARGE SCALE GENOMIC DNA]</scope>
    <source>
        <strain evidence="3 4">S7</strain>
    </source>
</reference>
<dbReference type="Proteomes" id="UP000501602">
    <property type="component" value="Chromosome"/>
</dbReference>
<organism evidence="3 4">
    <name type="scientific">Ferrimonas lipolytica</name>
    <dbReference type="NCBI Taxonomy" id="2724191"/>
    <lineage>
        <taxon>Bacteria</taxon>
        <taxon>Pseudomonadati</taxon>
        <taxon>Pseudomonadota</taxon>
        <taxon>Gammaproteobacteria</taxon>
        <taxon>Alteromonadales</taxon>
        <taxon>Ferrimonadaceae</taxon>
        <taxon>Ferrimonas</taxon>
    </lineage>
</organism>
<dbReference type="KEGG" id="fes:HER31_15890"/>
<dbReference type="GO" id="GO:0047617">
    <property type="term" value="F:fatty acyl-CoA hydrolase activity"/>
    <property type="evidence" value="ECO:0007669"/>
    <property type="project" value="TreeGrafter"/>
</dbReference>
<dbReference type="RefSeq" id="WP_168662017.1">
    <property type="nucleotide sequence ID" value="NZ_CP051180.1"/>
</dbReference>
<dbReference type="InterPro" id="IPR050563">
    <property type="entry name" value="4-hydroxybenzoyl-CoA_TE"/>
</dbReference>
<dbReference type="AlphaFoldDB" id="A0A6H1UKB1"/>
<evidence type="ECO:0000313" key="3">
    <source>
        <dbReference type="EMBL" id="QIZ78242.1"/>
    </source>
</evidence>
<dbReference type="EMBL" id="CP051180">
    <property type="protein sequence ID" value="QIZ78242.1"/>
    <property type="molecule type" value="Genomic_DNA"/>
</dbReference>
<dbReference type="PANTHER" id="PTHR31793">
    <property type="entry name" value="4-HYDROXYBENZOYL-COA THIOESTERASE FAMILY MEMBER"/>
    <property type="match status" value="1"/>
</dbReference>
<evidence type="ECO:0000256" key="2">
    <source>
        <dbReference type="ARBA" id="ARBA00022801"/>
    </source>
</evidence>
<dbReference type="CDD" id="cd00586">
    <property type="entry name" value="4HBT"/>
    <property type="match status" value="1"/>
</dbReference>
<name>A0A6H1UKB1_9GAMM</name>
<dbReference type="Gene3D" id="3.10.129.10">
    <property type="entry name" value="Hotdog Thioesterase"/>
    <property type="match status" value="1"/>
</dbReference>
<keyword evidence="4" id="KW-1185">Reference proteome</keyword>
<keyword evidence="2" id="KW-0378">Hydrolase</keyword>
<evidence type="ECO:0000256" key="1">
    <source>
        <dbReference type="ARBA" id="ARBA00005953"/>
    </source>
</evidence>
<sequence length="131" mass="14929">MFELQLTPRFMETDALGHINNTVIPVWFEEGRTPIFELFVPTLDLKRWNLILAKISVDFVAQIYYGSPVLIQTSISKIGNSSFEVAQQVVQDDKVVAQGLAVMVHFDYEHQRAAPIPTDIRTKMTEHLQLA</sequence>
<proteinExistence type="inferred from homology"/>
<protein>
    <submittedName>
        <fullName evidence="3">Acyl-CoA thioesterase</fullName>
    </submittedName>
</protein>
<accession>A0A6H1UKB1</accession>
<dbReference type="PANTHER" id="PTHR31793:SF27">
    <property type="entry name" value="NOVEL THIOESTERASE SUPERFAMILY DOMAIN AND SAPOSIN A-TYPE DOMAIN CONTAINING PROTEIN (0610012H03RIK)"/>
    <property type="match status" value="1"/>
</dbReference>
<evidence type="ECO:0000313" key="4">
    <source>
        <dbReference type="Proteomes" id="UP000501602"/>
    </source>
</evidence>
<dbReference type="Pfam" id="PF13279">
    <property type="entry name" value="4HBT_2"/>
    <property type="match status" value="1"/>
</dbReference>
<dbReference type="SUPFAM" id="SSF54637">
    <property type="entry name" value="Thioesterase/thiol ester dehydrase-isomerase"/>
    <property type="match status" value="1"/>
</dbReference>
<dbReference type="InterPro" id="IPR029069">
    <property type="entry name" value="HotDog_dom_sf"/>
</dbReference>
<gene>
    <name evidence="3" type="ORF">HER31_15890</name>
</gene>